<gene>
    <name evidence="3" type="ORF">UMAG_01235</name>
</gene>
<evidence type="ECO:0000313" key="3">
    <source>
        <dbReference type="EMBL" id="KIS71335.1"/>
    </source>
</evidence>
<feature type="compositionally biased region" description="Low complexity" evidence="1">
    <location>
        <begin position="182"/>
        <end position="200"/>
    </location>
</feature>
<feature type="signal peptide" evidence="2">
    <location>
        <begin position="1"/>
        <end position="29"/>
    </location>
</feature>
<name>A0A0D1EAC1_MYCMD</name>
<dbReference type="eggNOG" id="ENOG502TAH9">
    <property type="taxonomic scope" value="Eukaryota"/>
</dbReference>
<sequence length="574" mass="65015">MTTASLHWTLVSMILAYAVLLLLPVRCGSSPPFEDTEWLQQYLWDFVQDSNHDLHQILPLRASPNHVQEQNARMGSADPYHAPTFQPFTTPSVPLHPPPNQAQIHSALGISHPASLSDSVLVSSRATDHHSSGYVEPSTGAWAARYSPSMHSQFDPLASRSEFDTTPELGSDQHVNNNVHPTSQQDTSSEEQTSSGSSYEALPDVYVDPRLYSDILYRTVYHPDLSVDEFIANLLSRPYDGGQTNHKTAQVQRIDPLVSSTDPDSVAINTFWHKKSAKMMLMPHPTGPKRLLVSYVRTSWFLAYGNGPGYVGVWQLGEPQLLSAFDSQRPLTSLFLHGFYSARVAQYRNLGEQPEHAGSYWITVRRSLKMPTLGMKLRIIGMSDEEIQRVDDKIQGEERWVNPTVLEGSASNPSQYDANALLSTYPVDQAFHIYNYKETPEVFDLVRKLHEEAGLPETAFAPIELTEDEMYQLGEKMGQAFRSRRQVKIWTLDTGETYMLAYHQTLAWLKQHTRQVLSIWKFGRTMISGHRVAARELDAIGLFHISLNSWRKLNERNIPGLRDSHFHFAQRHLP</sequence>
<dbReference type="InParanoid" id="A0A0D1EAC1"/>
<dbReference type="OrthoDB" id="2556339at2759"/>
<reference evidence="3 4" key="1">
    <citation type="journal article" date="2006" name="Nature">
        <title>Insights from the genome of the biotrophic fungal plant pathogen Ustilago maydis.</title>
        <authorList>
            <person name="Kamper J."/>
            <person name="Kahmann R."/>
            <person name="Bolker M."/>
            <person name="Ma L.J."/>
            <person name="Brefort T."/>
            <person name="Saville B.J."/>
            <person name="Banuett F."/>
            <person name="Kronstad J.W."/>
            <person name="Gold S.E."/>
            <person name="Muller O."/>
            <person name="Perlin M.H."/>
            <person name="Wosten H.A."/>
            <person name="de Vries R."/>
            <person name="Ruiz-Herrera J."/>
            <person name="Reynaga-Pena C.G."/>
            <person name="Snetselaar K."/>
            <person name="McCann M."/>
            <person name="Perez-Martin J."/>
            <person name="Feldbrugge M."/>
            <person name="Basse C.W."/>
            <person name="Steinberg G."/>
            <person name="Ibeas J.I."/>
            <person name="Holloman W."/>
            <person name="Guzman P."/>
            <person name="Farman M."/>
            <person name="Stajich J.E."/>
            <person name="Sentandreu R."/>
            <person name="Gonzalez-Prieto J.M."/>
            <person name="Kennell J.C."/>
            <person name="Molina L."/>
            <person name="Schirawski J."/>
            <person name="Mendoza-Mendoza A."/>
            <person name="Greilinger D."/>
            <person name="Munch K."/>
            <person name="Rossel N."/>
            <person name="Scherer M."/>
            <person name="Vranes M."/>
            <person name="Ladendorf O."/>
            <person name="Vincon V."/>
            <person name="Fuchs U."/>
            <person name="Sandrock B."/>
            <person name="Meng S."/>
            <person name="Ho E.C."/>
            <person name="Cahill M.J."/>
            <person name="Boyce K.J."/>
            <person name="Klose J."/>
            <person name="Klosterman S.J."/>
            <person name="Deelstra H.J."/>
            <person name="Ortiz-Castellanos L."/>
            <person name="Li W."/>
            <person name="Sanchez-Alonso P."/>
            <person name="Schreier P.H."/>
            <person name="Hauser-Hahn I."/>
            <person name="Vaupel M."/>
            <person name="Koopmann E."/>
            <person name="Friedrich G."/>
            <person name="Voss H."/>
            <person name="Schluter T."/>
            <person name="Margolis J."/>
            <person name="Platt D."/>
            <person name="Swimmer C."/>
            <person name="Gnirke A."/>
            <person name="Chen F."/>
            <person name="Vysotskaia V."/>
            <person name="Mannhaupt G."/>
            <person name="Guldener U."/>
            <person name="Munsterkotter M."/>
            <person name="Haase D."/>
            <person name="Oesterheld M."/>
            <person name="Mewes H.W."/>
            <person name="Mauceli E.W."/>
            <person name="DeCaprio D."/>
            <person name="Wade C.M."/>
            <person name="Butler J."/>
            <person name="Young S."/>
            <person name="Jaffe D.B."/>
            <person name="Calvo S."/>
            <person name="Nusbaum C."/>
            <person name="Galagan J."/>
            <person name="Birren B.W."/>
        </authorList>
    </citation>
    <scope>NUCLEOTIDE SEQUENCE [LARGE SCALE GENOMIC DNA]</scope>
    <source>
        <strain evidence="4">DSM 14603 / FGSC 9021 / UM521</strain>
    </source>
</reference>
<evidence type="ECO:0000256" key="2">
    <source>
        <dbReference type="SAM" id="SignalP"/>
    </source>
</evidence>
<keyword evidence="4" id="KW-1185">Reference proteome</keyword>
<organism evidence="3 4">
    <name type="scientific">Mycosarcoma maydis</name>
    <name type="common">Corn smut fungus</name>
    <name type="synonym">Ustilago maydis</name>
    <dbReference type="NCBI Taxonomy" id="5270"/>
    <lineage>
        <taxon>Eukaryota</taxon>
        <taxon>Fungi</taxon>
        <taxon>Dikarya</taxon>
        <taxon>Basidiomycota</taxon>
        <taxon>Ustilaginomycotina</taxon>
        <taxon>Ustilaginomycetes</taxon>
        <taxon>Ustilaginales</taxon>
        <taxon>Ustilaginaceae</taxon>
        <taxon>Mycosarcoma</taxon>
    </lineage>
</organism>
<dbReference type="Proteomes" id="UP000000561">
    <property type="component" value="Chromosome 2"/>
</dbReference>
<proteinExistence type="predicted"/>
<feature type="region of interest" description="Disordered" evidence="1">
    <location>
        <begin position="161"/>
        <end position="200"/>
    </location>
</feature>
<keyword evidence="2" id="KW-0732">Signal</keyword>
<dbReference type="AlphaFoldDB" id="A0A0D1EAC1"/>
<dbReference type="GeneID" id="23562325"/>
<accession>A0A0D1EAC1</accession>
<dbReference type="VEuPathDB" id="FungiDB:UMAG_01235"/>
<dbReference type="KEGG" id="uma:UMAG_01235"/>
<dbReference type="EMBL" id="CM003141">
    <property type="protein sequence ID" value="KIS71335.1"/>
    <property type="molecule type" value="Genomic_DNA"/>
</dbReference>
<protein>
    <submittedName>
        <fullName evidence="3">Uncharacterized protein</fullName>
    </submittedName>
</protein>
<feature type="chain" id="PRO_5002245305" evidence="2">
    <location>
        <begin position="30"/>
        <end position="574"/>
    </location>
</feature>
<evidence type="ECO:0000313" key="4">
    <source>
        <dbReference type="Proteomes" id="UP000000561"/>
    </source>
</evidence>
<evidence type="ECO:0000256" key="1">
    <source>
        <dbReference type="SAM" id="MobiDB-lite"/>
    </source>
</evidence>
<dbReference type="RefSeq" id="XP_011387169.1">
    <property type="nucleotide sequence ID" value="XM_011388867.1"/>
</dbReference>